<keyword evidence="2" id="KW-1185">Reference proteome</keyword>
<accession>A0A100W6Y3</accession>
<reference evidence="2" key="2">
    <citation type="submission" date="2016-02" db="EMBL/GenBank/DDBJ databases">
        <title>Draft genome sequence of five rapidly growing Mycobacterium species.</title>
        <authorList>
            <person name="Katahira K."/>
            <person name="Gotou Y."/>
            <person name="Iida K."/>
            <person name="Ogura Y."/>
            <person name="Hayashi T."/>
        </authorList>
    </citation>
    <scope>NUCLEOTIDE SEQUENCE [LARGE SCALE GENOMIC DNA]</scope>
    <source>
        <strain evidence="2">JCM15654</strain>
    </source>
</reference>
<evidence type="ECO:0000313" key="1">
    <source>
        <dbReference type="EMBL" id="GAS92691.1"/>
    </source>
</evidence>
<reference evidence="2" key="1">
    <citation type="journal article" date="2016" name="Genome Announc.">
        <title>Draft Genome Sequences of Five Rapidly Growing Mycobacterium Species, M. thermoresistibile, M. fortuitum subsp. acetamidolyticum, M. canariasense, M. brisbanense, and M. novocastrense.</title>
        <authorList>
            <person name="Katahira K."/>
            <person name="Ogura Y."/>
            <person name="Gotoh Y."/>
            <person name="Hayashi T."/>
        </authorList>
    </citation>
    <scope>NUCLEOTIDE SEQUENCE [LARGE SCALE GENOMIC DNA]</scope>
    <source>
        <strain evidence="2">JCM15654</strain>
    </source>
</reference>
<dbReference type="STRING" id="146020.RMCB_6787"/>
<proteinExistence type="predicted"/>
<dbReference type="RefSeq" id="WP_131805610.1">
    <property type="nucleotide sequence ID" value="NZ_BCSX01000056.1"/>
</dbReference>
<dbReference type="EMBL" id="BCSX01000056">
    <property type="protein sequence ID" value="GAS92691.1"/>
    <property type="molecule type" value="Genomic_DNA"/>
</dbReference>
<evidence type="ECO:0000313" key="2">
    <source>
        <dbReference type="Proteomes" id="UP000069620"/>
    </source>
</evidence>
<sequence>MLAALAIVRHFPGQIESDLLDKNLDIADWHQGTRDEHGRLKLSSRRLLEVLEFLKPDTAFKTWAERHGDWSTERKMQQTIANEISRLRSTIQARYGGTPYEPMLWISPSERVEQQTQNEVSLEAEEMLGDRLFGW</sequence>
<organism evidence="1 2">
    <name type="scientific">Mycolicibacterium brisbanense</name>
    <dbReference type="NCBI Taxonomy" id="146020"/>
    <lineage>
        <taxon>Bacteria</taxon>
        <taxon>Bacillati</taxon>
        <taxon>Actinomycetota</taxon>
        <taxon>Actinomycetes</taxon>
        <taxon>Mycobacteriales</taxon>
        <taxon>Mycobacteriaceae</taxon>
        <taxon>Mycolicibacterium</taxon>
    </lineage>
</organism>
<protein>
    <submittedName>
        <fullName evidence="1">Conserved domain protein</fullName>
    </submittedName>
</protein>
<name>A0A100W6Y3_9MYCO</name>
<dbReference type="AlphaFoldDB" id="A0A100W6Y3"/>
<dbReference type="OrthoDB" id="4741019at2"/>
<comment type="caution">
    <text evidence="1">The sequence shown here is derived from an EMBL/GenBank/DDBJ whole genome shotgun (WGS) entry which is preliminary data.</text>
</comment>
<gene>
    <name evidence="1" type="ORF">RMCB_6787</name>
</gene>
<dbReference type="Proteomes" id="UP000069620">
    <property type="component" value="Unassembled WGS sequence"/>
</dbReference>